<gene>
    <name evidence="1" type="ORF">TcWFU_001982</name>
    <name evidence="2" type="ORF">TcWFU_002814</name>
</gene>
<evidence type="ECO:0000313" key="3">
    <source>
        <dbReference type="Proteomes" id="UP001651158"/>
    </source>
</evidence>
<proteinExistence type="predicted"/>
<name>A0ABR4Q7U4_9CEST</name>
<dbReference type="Proteomes" id="UP001651158">
    <property type="component" value="Unassembled WGS sequence"/>
</dbReference>
<reference evidence="1" key="2">
    <citation type="submission" date="2024-12" db="EMBL/GenBank/DDBJ databases">
        <authorList>
            <person name="Estrada K."/>
            <person name="Bobes R.J."/>
            <person name="Sanchez-Flores A."/>
            <person name="Laclette J.P."/>
        </authorList>
    </citation>
    <scope>NUCLEOTIDE SEQUENCE</scope>
    <source>
        <strain evidence="1">WFUcys</strain>
        <tissue evidence="1">Peritoneal cavity of infected mice</tissue>
    </source>
</reference>
<protein>
    <submittedName>
        <fullName evidence="1">Uncharacterized protein</fullName>
    </submittedName>
</protein>
<accession>A0ABR4Q7U4</accession>
<evidence type="ECO:0000313" key="2">
    <source>
        <dbReference type="EMBL" id="KAL5105717.1"/>
    </source>
</evidence>
<reference evidence="1 3" key="1">
    <citation type="journal article" date="2022" name="Front. Cell. Infect. Microbiol.">
        <title>The Genomes of Two Strains of Taenia crassiceps the Animal Model for the Study of Human Cysticercosis.</title>
        <authorList>
            <person name="Bobes R.J."/>
            <person name="Estrada K."/>
            <person name="Rios-Valencia D.G."/>
            <person name="Calderon-Gallegos A."/>
            <person name="de la Torre P."/>
            <person name="Carrero J.C."/>
            <person name="Sanchez-Flores A."/>
            <person name="Laclette J.P."/>
        </authorList>
    </citation>
    <scope>NUCLEOTIDE SEQUENCE [LARGE SCALE GENOMIC DNA]</scope>
    <source>
        <strain evidence="1">WFUcys</strain>
    </source>
</reference>
<sequence>MSCLTHCKWRYTDSYWDSSKRLSLEPSQQSPALLFILIACSAFTTSSSLVSEGASGRNCTHSPLIQFRASALAEPTSVHSDVADEDDASNSASTCFLYRSHQTMRGDGAVAVAIAILKAMAQFCP</sequence>
<evidence type="ECO:0000313" key="1">
    <source>
        <dbReference type="EMBL" id="KAL5105680.1"/>
    </source>
</evidence>
<keyword evidence="3" id="KW-1185">Reference proteome</keyword>
<comment type="caution">
    <text evidence="1">The sequence shown here is derived from an EMBL/GenBank/DDBJ whole genome shotgun (WGS) entry which is preliminary data.</text>
</comment>
<dbReference type="EMBL" id="JAKROA010000007">
    <property type="protein sequence ID" value="KAL5105717.1"/>
    <property type="molecule type" value="Genomic_DNA"/>
</dbReference>
<dbReference type="EMBL" id="JAKROA010000007">
    <property type="protein sequence ID" value="KAL5105680.1"/>
    <property type="molecule type" value="Genomic_DNA"/>
</dbReference>
<organism evidence="1 3">
    <name type="scientific">Taenia crassiceps</name>
    <dbReference type="NCBI Taxonomy" id="6207"/>
    <lineage>
        <taxon>Eukaryota</taxon>
        <taxon>Metazoa</taxon>
        <taxon>Spiralia</taxon>
        <taxon>Lophotrochozoa</taxon>
        <taxon>Platyhelminthes</taxon>
        <taxon>Cestoda</taxon>
        <taxon>Eucestoda</taxon>
        <taxon>Cyclophyllidea</taxon>
        <taxon>Taeniidae</taxon>
        <taxon>Taenia</taxon>
    </lineage>
</organism>